<reference evidence="2" key="1">
    <citation type="submission" date="2015-12" db="EMBL/GenBank/DDBJ databases">
        <authorList>
            <person name="Lima A."/>
            <person name="Farahani Zayas N."/>
            <person name="Castro Da Silva M.A."/>
            <person name="Cabral A."/>
            <person name="Pessatti M.L."/>
        </authorList>
    </citation>
    <scope>NUCLEOTIDE SEQUENCE [LARGE SCALE GENOMIC DNA]</scope>
    <source>
        <strain evidence="2">LAMA 842</strain>
    </source>
</reference>
<dbReference type="EMBL" id="LOCO01000002">
    <property type="protein sequence ID" value="KXO11650.1"/>
    <property type="molecule type" value="Genomic_DNA"/>
</dbReference>
<name>A0A137SGW1_9GAMM</name>
<comment type="caution">
    <text evidence="1">The sequence shown here is derived from an EMBL/GenBank/DDBJ whole genome shotgun (WGS) entry which is preliminary data.</text>
</comment>
<protein>
    <submittedName>
        <fullName evidence="1">Putative transporting ATPase</fullName>
    </submittedName>
</protein>
<accession>A0A137SGW1</accession>
<dbReference type="AlphaFoldDB" id="A0A137SGW1"/>
<sequence length="231" mass="26127">MGGGIAARRLAASDIIAMAKFPLVLLVLKSHNSQPMNHNPDDLIMLFNDLFRESFRTILVRGSDEPEYLPASEPDGLARVVFAHGFFASALHEIAHWCIAGEHRRTLHDYGYWYCPDGRSLEQQQAFEQVEVKPQAVEWLFSLAAGSRFHISVDNLAGSGAANEQGFRQNVRLQASQYLAHGLPSRAQQFFDTLKSFYGTADRVQHHWNQDRRRLAPMATEHDQSRITEPL</sequence>
<keyword evidence="2" id="KW-1185">Reference proteome</keyword>
<dbReference type="PATRIC" id="fig|1306954.6.peg.1474"/>
<dbReference type="InterPro" id="IPR007411">
    <property type="entry name" value="EpmC"/>
</dbReference>
<evidence type="ECO:0000313" key="2">
    <source>
        <dbReference type="Proteomes" id="UP000070282"/>
    </source>
</evidence>
<evidence type="ECO:0000313" key="1">
    <source>
        <dbReference type="EMBL" id="KXO11650.1"/>
    </source>
</evidence>
<organism evidence="1 2">
    <name type="scientific">Marinobacter excellens LAMA 842</name>
    <dbReference type="NCBI Taxonomy" id="1306954"/>
    <lineage>
        <taxon>Bacteria</taxon>
        <taxon>Pseudomonadati</taxon>
        <taxon>Pseudomonadota</taxon>
        <taxon>Gammaproteobacteria</taxon>
        <taxon>Pseudomonadales</taxon>
        <taxon>Marinobacteraceae</taxon>
        <taxon>Marinobacter</taxon>
    </lineage>
</organism>
<proteinExistence type="predicted"/>
<gene>
    <name evidence="1" type="ORF">J122_520</name>
</gene>
<dbReference type="Proteomes" id="UP000070282">
    <property type="component" value="Unassembled WGS sequence"/>
</dbReference>
<dbReference type="Pfam" id="PF04315">
    <property type="entry name" value="EpmC"/>
    <property type="match status" value="1"/>
</dbReference>